<evidence type="ECO:0000256" key="1">
    <source>
        <dbReference type="SAM" id="MobiDB-lite"/>
    </source>
</evidence>
<dbReference type="AlphaFoldDB" id="A0A915KAJ7"/>
<dbReference type="WBParaSite" id="nRc.2.0.1.t35141-RA">
    <property type="protein sequence ID" value="nRc.2.0.1.t35141-RA"/>
    <property type="gene ID" value="nRc.2.0.1.g35141"/>
</dbReference>
<feature type="region of interest" description="Disordered" evidence="1">
    <location>
        <begin position="74"/>
        <end position="101"/>
    </location>
</feature>
<evidence type="ECO:0000313" key="2">
    <source>
        <dbReference type="Proteomes" id="UP000887565"/>
    </source>
</evidence>
<reference evidence="3" key="1">
    <citation type="submission" date="2022-11" db="UniProtKB">
        <authorList>
            <consortium name="WormBaseParasite"/>
        </authorList>
    </citation>
    <scope>IDENTIFICATION</scope>
</reference>
<feature type="compositionally biased region" description="Polar residues" evidence="1">
    <location>
        <begin position="39"/>
        <end position="52"/>
    </location>
</feature>
<proteinExistence type="predicted"/>
<feature type="compositionally biased region" description="Basic and acidic residues" evidence="1">
    <location>
        <begin position="78"/>
        <end position="90"/>
    </location>
</feature>
<name>A0A915KAJ7_ROMCU</name>
<feature type="region of interest" description="Disordered" evidence="1">
    <location>
        <begin position="39"/>
        <end position="60"/>
    </location>
</feature>
<accession>A0A915KAJ7</accession>
<sequence>VTGKFRSGFNPFVGTFYGNVLSTLCSPLYPSYLNIKNRQSYPPTFRRPTSTAPDDDGDKNGDVMIELSKVGFNSRRGVGGDKDDQKRKLLNDQSLGGGGRRSHWTTVRRRFFF</sequence>
<evidence type="ECO:0000313" key="3">
    <source>
        <dbReference type="WBParaSite" id="nRc.2.0.1.t35141-RA"/>
    </source>
</evidence>
<protein>
    <submittedName>
        <fullName evidence="3">Uncharacterized protein</fullName>
    </submittedName>
</protein>
<keyword evidence="2" id="KW-1185">Reference proteome</keyword>
<organism evidence="2 3">
    <name type="scientific">Romanomermis culicivorax</name>
    <name type="common">Nematode worm</name>
    <dbReference type="NCBI Taxonomy" id="13658"/>
    <lineage>
        <taxon>Eukaryota</taxon>
        <taxon>Metazoa</taxon>
        <taxon>Ecdysozoa</taxon>
        <taxon>Nematoda</taxon>
        <taxon>Enoplea</taxon>
        <taxon>Dorylaimia</taxon>
        <taxon>Mermithida</taxon>
        <taxon>Mermithoidea</taxon>
        <taxon>Mermithidae</taxon>
        <taxon>Romanomermis</taxon>
    </lineage>
</organism>
<dbReference type="Proteomes" id="UP000887565">
    <property type="component" value="Unplaced"/>
</dbReference>